<keyword evidence="3" id="KW-1185">Reference proteome</keyword>
<dbReference type="CDD" id="cd00038">
    <property type="entry name" value="CAP_ED"/>
    <property type="match status" value="1"/>
</dbReference>
<proteinExistence type="predicted"/>
<dbReference type="InterPro" id="IPR014710">
    <property type="entry name" value="RmlC-like_jellyroll"/>
</dbReference>
<dbReference type="GO" id="GO:0004862">
    <property type="term" value="F:cAMP-dependent protein kinase inhibitor activity"/>
    <property type="evidence" value="ECO:0007669"/>
    <property type="project" value="TreeGrafter"/>
</dbReference>
<dbReference type="SUPFAM" id="SSF51206">
    <property type="entry name" value="cAMP-binding domain-like"/>
    <property type="match status" value="1"/>
</dbReference>
<dbReference type="GO" id="GO:0034236">
    <property type="term" value="F:protein kinase A catalytic subunit binding"/>
    <property type="evidence" value="ECO:0007669"/>
    <property type="project" value="TreeGrafter"/>
</dbReference>
<sequence length="321" mass="36498">MTAPDTLTFAPEQVIFNEGDKSDGIYLVQEGEIEVYRVRENMPIILGKLVAGEVLGTLTIFSNETRKASARALKQTTLVFYQNSGMSESFKNLPGWCQAVIKDALRRLNHVNNLLTETKIHEKNLLRSIGTSHHHSAQLAFLLSSYVKKNSLKNDVNVSIYPTSDFLIYAEKILNKDFNYLEKIYKSFIEYGLVKEVDDKKFGTILVNPNESMIHDFAVFSIDVVKKGLNFFTPKKFHPWMSALTRISRKNNNLEKFKRADLALLLQTEVGRQDGESLLTQMLDHKIIAEQNGEITFSVLKLHKAVVFESLVRSIKDIKPA</sequence>
<dbReference type="InterPro" id="IPR050503">
    <property type="entry name" value="cAMP-dep_PK_reg_su-like"/>
</dbReference>
<gene>
    <name evidence="2" type="ORF">DCC88_07015</name>
</gene>
<protein>
    <recommendedName>
        <fullName evidence="1">Cyclic nucleotide-binding domain-containing protein</fullName>
    </recommendedName>
</protein>
<dbReference type="GO" id="GO:0005952">
    <property type="term" value="C:cAMP-dependent protein kinase complex"/>
    <property type="evidence" value="ECO:0007669"/>
    <property type="project" value="InterPro"/>
</dbReference>
<evidence type="ECO:0000313" key="3">
    <source>
        <dbReference type="Proteomes" id="UP000253934"/>
    </source>
</evidence>
<name>A0A369KXX9_9BACT</name>
<organism evidence="2 3">
    <name type="scientific">Spirobacillus cienkowskii</name>
    <dbReference type="NCBI Taxonomy" id="495820"/>
    <lineage>
        <taxon>Bacteria</taxon>
        <taxon>Pseudomonadati</taxon>
        <taxon>Bdellovibrionota</taxon>
        <taxon>Oligoflexia</taxon>
        <taxon>Silvanigrellales</taxon>
        <taxon>Spirobacillus</taxon>
    </lineage>
</organism>
<evidence type="ECO:0000313" key="2">
    <source>
        <dbReference type="EMBL" id="RDB36036.1"/>
    </source>
</evidence>
<reference evidence="2" key="1">
    <citation type="submission" date="2018-04" db="EMBL/GenBank/DDBJ databases">
        <title>Draft genome sequence of the Candidatus Spirobacillus cienkowskii, a pathogen of freshwater Daphnia species, reconstructed from hemolymph metagenomic reads.</title>
        <authorList>
            <person name="Bresciani L."/>
            <person name="Lemos L.N."/>
            <person name="Wale N."/>
            <person name="Lin J.Y."/>
            <person name="Fernandes G.R."/>
            <person name="Duffy M.A."/>
            <person name="Rodrigues J.M."/>
        </authorList>
    </citation>
    <scope>NUCLEOTIDE SEQUENCE [LARGE SCALE GENOMIC DNA]</scope>
    <source>
        <strain evidence="2">Binning01</strain>
    </source>
</reference>
<dbReference type="InterPro" id="IPR000595">
    <property type="entry name" value="cNMP-bd_dom"/>
</dbReference>
<feature type="domain" description="Cyclic nucleotide-binding" evidence="1">
    <location>
        <begin position="1"/>
        <end position="78"/>
    </location>
</feature>
<dbReference type="Proteomes" id="UP000253934">
    <property type="component" value="Unassembled WGS sequence"/>
</dbReference>
<comment type="caution">
    <text evidence="2">The sequence shown here is derived from an EMBL/GenBank/DDBJ whole genome shotgun (WGS) entry which is preliminary data.</text>
</comment>
<accession>A0A369KXX9</accession>
<dbReference type="PANTHER" id="PTHR11635:SF152">
    <property type="entry name" value="CAMP-DEPENDENT PROTEIN KINASE TYPE I REGULATORY SUBUNIT-RELATED"/>
    <property type="match status" value="1"/>
</dbReference>
<dbReference type="PROSITE" id="PS50042">
    <property type="entry name" value="CNMP_BINDING_3"/>
    <property type="match status" value="1"/>
</dbReference>
<dbReference type="InterPro" id="IPR018490">
    <property type="entry name" value="cNMP-bd_dom_sf"/>
</dbReference>
<evidence type="ECO:0000259" key="1">
    <source>
        <dbReference type="PROSITE" id="PS50042"/>
    </source>
</evidence>
<dbReference type="AlphaFoldDB" id="A0A369KXX9"/>
<dbReference type="EMBL" id="QOVW01000068">
    <property type="protein sequence ID" value="RDB36036.1"/>
    <property type="molecule type" value="Genomic_DNA"/>
</dbReference>
<dbReference type="GO" id="GO:0005829">
    <property type="term" value="C:cytosol"/>
    <property type="evidence" value="ECO:0007669"/>
    <property type="project" value="TreeGrafter"/>
</dbReference>
<dbReference type="GO" id="GO:0030552">
    <property type="term" value="F:cAMP binding"/>
    <property type="evidence" value="ECO:0007669"/>
    <property type="project" value="TreeGrafter"/>
</dbReference>
<dbReference type="Gene3D" id="2.60.120.10">
    <property type="entry name" value="Jelly Rolls"/>
    <property type="match status" value="1"/>
</dbReference>
<dbReference type="PANTHER" id="PTHR11635">
    <property type="entry name" value="CAMP-DEPENDENT PROTEIN KINASE REGULATORY CHAIN"/>
    <property type="match status" value="1"/>
</dbReference>
<dbReference type="Pfam" id="PF00027">
    <property type="entry name" value="cNMP_binding"/>
    <property type="match status" value="1"/>
</dbReference>